<gene>
    <name evidence="6" type="ORF">HYN43_010575</name>
</gene>
<dbReference type="InterPro" id="IPR002559">
    <property type="entry name" value="Transposase_11"/>
</dbReference>
<dbReference type="PANTHER" id="PTHR33258:SF1">
    <property type="entry name" value="TRANSPOSASE INSL FOR INSERTION SEQUENCE ELEMENT IS186A-RELATED"/>
    <property type="match status" value="1"/>
</dbReference>
<evidence type="ECO:0000256" key="3">
    <source>
        <dbReference type="ARBA" id="ARBA00023125"/>
    </source>
</evidence>
<organism evidence="6 7">
    <name type="scientific">Mucilaginibacter celer</name>
    <dbReference type="NCBI Taxonomy" id="2305508"/>
    <lineage>
        <taxon>Bacteria</taxon>
        <taxon>Pseudomonadati</taxon>
        <taxon>Bacteroidota</taxon>
        <taxon>Sphingobacteriia</taxon>
        <taxon>Sphingobacteriales</taxon>
        <taxon>Sphingobacteriaceae</taxon>
        <taxon>Mucilaginibacter</taxon>
    </lineage>
</organism>
<keyword evidence="2" id="KW-0815">Transposition</keyword>
<dbReference type="Proteomes" id="UP000270046">
    <property type="component" value="Chromosome"/>
</dbReference>
<evidence type="ECO:0000256" key="4">
    <source>
        <dbReference type="ARBA" id="ARBA00023172"/>
    </source>
</evidence>
<dbReference type="GO" id="GO:0004803">
    <property type="term" value="F:transposase activity"/>
    <property type="evidence" value="ECO:0007669"/>
    <property type="project" value="InterPro"/>
</dbReference>
<dbReference type="GO" id="GO:0006313">
    <property type="term" value="P:DNA transposition"/>
    <property type="evidence" value="ECO:0007669"/>
    <property type="project" value="InterPro"/>
</dbReference>
<dbReference type="EMBL" id="CP032869">
    <property type="protein sequence ID" value="AYL95705.1"/>
    <property type="molecule type" value="Genomic_DNA"/>
</dbReference>
<comment type="similarity">
    <text evidence="1">Belongs to the transposase 11 family.</text>
</comment>
<name>A0A494VWT0_9SPHI</name>
<reference evidence="6 7" key="1">
    <citation type="submission" date="2018-10" db="EMBL/GenBank/DDBJ databases">
        <title>Genome sequencing of Mucilaginibacter sp. HYN0043.</title>
        <authorList>
            <person name="Kim M."/>
            <person name="Yi H."/>
        </authorList>
    </citation>
    <scope>NUCLEOTIDE SEQUENCE [LARGE SCALE GENOMIC DNA]</scope>
    <source>
        <strain evidence="6 7">HYN0043</strain>
    </source>
</reference>
<proteinExistence type="inferred from homology"/>
<keyword evidence="7" id="KW-1185">Reference proteome</keyword>
<evidence type="ECO:0000313" key="7">
    <source>
        <dbReference type="Proteomes" id="UP000270046"/>
    </source>
</evidence>
<evidence type="ECO:0000313" key="6">
    <source>
        <dbReference type="EMBL" id="AYL95705.1"/>
    </source>
</evidence>
<evidence type="ECO:0000256" key="2">
    <source>
        <dbReference type="ARBA" id="ARBA00022578"/>
    </source>
</evidence>
<feature type="domain" description="Transposase IS4-like" evidence="5">
    <location>
        <begin position="130"/>
        <end position="380"/>
    </location>
</feature>
<dbReference type="KEGG" id="muh:HYN43_010575"/>
<evidence type="ECO:0000256" key="1">
    <source>
        <dbReference type="ARBA" id="ARBA00010075"/>
    </source>
</evidence>
<dbReference type="InterPro" id="IPR047952">
    <property type="entry name" value="Transpos_IS4"/>
</dbReference>
<keyword evidence="4" id="KW-0233">DNA recombination</keyword>
<evidence type="ECO:0000259" key="5">
    <source>
        <dbReference type="Pfam" id="PF01609"/>
    </source>
</evidence>
<dbReference type="NCBIfam" id="NF033592">
    <property type="entry name" value="transpos_IS4_1"/>
    <property type="match status" value="1"/>
</dbReference>
<sequence length="468" mass="54693">MELFCRRKVPFIFNQEAFITSCSSALKNNIAGFLDPLQLDTIARRTGFLQRTSKLKPKEFIDTLMFSEFDHSRLSLQDCCNDLAHQHQKSLSKVALHKRFNEHSFSFLKSVLAEQITQKLDIKSGKDWKPFTRVMITDSCKFALPQQYKDDYPGFGGARSKALMNMQYAFDLKQGNWETLELTKVSENDKAYSKRSLQDIKAGDLHIRDLGYVTHGYLLKVSTEKAFFLNRLHPGWKPISRSTGKAINWHTLYQEMQLSKRNRFETMVTIGKGEEAFDCRLIAVPVPEKVWSERIRKAQIRAKSVGYELTDDYKYRCRFSIFITNTTIELLNATEVIQLYRLRWQIELVFKTWKSLLDMHKVKAVKKERLECQLMAKFIWIILNWKIFRCLANFIRQNSPDNACSVWKFFKQARQCSHLLRMVVSGKLHFTIWCDLFSASVVKNLLIEPKKGKKASLHILNEVFFSLS</sequence>
<dbReference type="SUPFAM" id="SSF53098">
    <property type="entry name" value="Ribonuclease H-like"/>
    <property type="match status" value="1"/>
</dbReference>
<protein>
    <submittedName>
        <fullName evidence="6">IS4 family transposase</fullName>
    </submittedName>
</protein>
<keyword evidence="3" id="KW-0238">DNA-binding</keyword>
<dbReference type="Pfam" id="PF01609">
    <property type="entry name" value="DDE_Tnp_1"/>
    <property type="match status" value="1"/>
</dbReference>
<dbReference type="AlphaFoldDB" id="A0A494VWT0"/>
<dbReference type="PANTHER" id="PTHR33258">
    <property type="entry name" value="TRANSPOSASE INSL FOR INSERTION SEQUENCE ELEMENT IS186A-RELATED"/>
    <property type="match status" value="1"/>
</dbReference>
<dbReference type="Gene3D" id="3.90.350.10">
    <property type="entry name" value="Transposase Inhibitor Protein From Tn5, Chain A, domain 1"/>
    <property type="match status" value="1"/>
</dbReference>
<accession>A0A494VWT0</accession>
<dbReference type="InterPro" id="IPR012337">
    <property type="entry name" value="RNaseH-like_sf"/>
</dbReference>
<dbReference type="GO" id="GO:0003677">
    <property type="term" value="F:DNA binding"/>
    <property type="evidence" value="ECO:0007669"/>
    <property type="project" value="UniProtKB-KW"/>
</dbReference>
<dbReference type="OrthoDB" id="157819at2"/>